<accession>A0ABW1EU63</accession>
<comment type="caution">
    <text evidence="2">The sequence shown here is derived from an EMBL/GenBank/DDBJ whole genome shotgun (WGS) entry which is preliminary data.</text>
</comment>
<organism evidence="2 3">
    <name type="scientific">Kitasatospora aburaviensis</name>
    <dbReference type="NCBI Taxonomy" id="67265"/>
    <lineage>
        <taxon>Bacteria</taxon>
        <taxon>Bacillati</taxon>
        <taxon>Actinomycetota</taxon>
        <taxon>Actinomycetes</taxon>
        <taxon>Kitasatosporales</taxon>
        <taxon>Streptomycetaceae</taxon>
        <taxon>Kitasatospora</taxon>
    </lineage>
</organism>
<dbReference type="EMBL" id="JBHSOD010000010">
    <property type="protein sequence ID" value="MFC5885487.1"/>
    <property type="molecule type" value="Genomic_DNA"/>
</dbReference>
<evidence type="ECO:0000256" key="1">
    <source>
        <dbReference type="SAM" id="MobiDB-lite"/>
    </source>
</evidence>
<feature type="region of interest" description="Disordered" evidence="1">
    <location>
        <begin position="286"/>
        <end position="311"/>
    </location>
</feature>
<protein>
    <recommendedName>
        <fullName evidence="4">Competence CoiA family protein</fullName>
    </recommendedName>
</protein>
<proteinExistence type="predicted"/>
<dbReference type="RefSeq" id="WP_313761651.1">
    <property type="nucleotide sequence ID" value="NZ_BAAAVH010000049.1"/>
</dbReference>
<dbReference type="Proteomes" id="UP001596067">
    <property type="component" value="Unassembled WGS sequence"/>
</dbReference>
<sequence length="392" mass="43849">MDDFDGETSKRNPVFCTLVNASLDLDRDDLGHPGHPGLWQRLLADRRPVHRRGLYCPDCLTVRGVSAWMYVYERRGTRIAAHHNPHHDSHHGESDERKAYKERYARAAESAGHTAEVDAVGADGRRRTDVLVTGAGGRQYGFEAQLSYITAATARSRDAAASADGITAVWHTVDPKSPLIDVVRWTRADDLPAAAIRDDRDLLVRGGVRTLDLQLCERMPAPCPQRRQGSCGRRHPRWNPRPRQFDELVRDIADGSYVPLTVQAGRALHRFWAPAPDLATYLDNGGTLAEDDHTRQAPAPRRATHRGRPRDAQCAVDRAERRRRRFEHVPPRDRGEAIWLPETTIPVPIPRPPLVSVREGVCSAGRTHCGAEARLYAAGWLCDAHRPGANRR</sequence>
<reference evidence="3" key="1">
    <citation type="journal article" date="2019" name="Int. J. Syst. Evol. Microbiol.">
        <title>The Global Catalogue of Microorganisms (GCM) 10K type strain sequencing project: providing services to taxonomists for standard genome sequencing and annotation.</title>
        <authorList>
            <consortium name="The Broad Institute Genomics Platform"/>
            <consortium name="The Broad Institute Genome Sequencing Center for Infectious Disease"/>
            <person name="Wu L."/>
            <person name="Ma J."/>
        </authorList>
    </citation>
    <scope>NUCLEOTIDE SEQUENCE [LARGE SCALE GENOMIC DNA]</scope>
    <source>
        <strain evidence="3">CGMCC 4.1469</strain>
    </source>
</reference>
<evidence type="ECO:0008006" key="4">
    <source>
        <dbReference type="Google" id="ProtNLM"/>
    </source>
</evidence>
<evidence type="ECO:0000313" key="2">
    <source>
        <dbReference type="EMBL" id="MFC5885487.1"/>
    </source>
</evidence>
<gene>
    <name evidence="2" type="ORF">ACFP0N_10940</name>
</gene>
<evidence type="ECO:0000313" key="3">
    <source>
        <dbReference type="Proteomes" id="UP001596067"/>
    </source>
</evidence>
<name>A0ABW1EU63_9ACTN</name>
<keyword evidence="3" id="KW-1185">Reference proteome</keyword>